<evidence type="ECO:0008006" key="4">
    <source>
        <dbReference type="Google" id="ProtNLM"/>
    </source>
</evidence>
<dbReference type="Proteomes" id="UP000565468">
    <property type="component" value="Unassembled WGS sequence"/>
</dbReference>
<evidence type="ECO:0000256" key="1">
    <source>
        <dbReference type="SAM" id="SignalP"/>
    </source>
</evidence>
<reference evidence="2 3" key="1">
    <citation type="submission" date="2020-04" db="EMBL/GenBank/DDBJ databases">
        <title>Paenibacillus algicola sp. nov., a novel marine bacterium producing alginate lyase.</title>
        <authorList>
            <person name="Huang H."/>
        </authorList>
    </citation>
    <scope>NUCLEOTIDE SEQUENCE [LARGE SCALE GENOMIC DNA]</scope>
    <source>
        <strain evidence="2 3">L7-75</strain>
    </source>
</reference>
<comment type="caution">
    <text evidence="2">The sequence shown here is derived from an EMBL/GenBank/DDBJ whole genome shotgun (WGS) entry which is preliminary data.</text>
</comment>
<evidence type="ECO:0000313" key="3">
    <source>
        <dbReference type="Proteomes" id="UP000565468"/>
    </source>
</evidence>
<keyword evidence="3" id="KW-1185">Reference proteome</keyword>
<protein>
    <recommendedName>
        <fullName evidence="4">Lipoprotein</fullName>
    </recommendedName>
</protein>
<organism evidence="2 3">
    <name type="scientific">Paenibacillus lemnae</name>
    <dbReference type="NCBI Taxonomy" id="1330551"/>
    <lineage>
        <taxon>Bacteria</taxon>
        <taxon>Bacillati</taxon>
        <taxon>Bacillota</taxon>
        <taxon>Bacilli</taxon>
        <taxon>Bacillales</taxon>
        <taxon>Paenibacillaceae</taxon>
        <taxon>Paenibacillus</taxon>
    </lineage>
</organism>
<gene>
    <name evidence="2" type="ORF">HII30_19175</name>
</gene>
<feature type="chain" id="PRO_5038469684" description="Lipoprotein" evidence="1">
    <location>
        <begin position="25"/>
        <end position="360"/>
    </location>
</feature>
<dbReference type="RefSeq" id="WP_169506661.1">
    <property type="nucleotide sequence ID" value="NZ_JABBPN010000025.1"/>
</dbReference>
<feature type="signal peptide" evidence="1">
    <location>
        <begin position="1"/>
        <end position="24"/>
    </location>
</feature>
<accession>A0A848MBJ7</accession>
<keyword evidence="1" id="KW-0732">Signal</keyword>
<dbReference type="EMBL" id="JABBPN010000025">
    <property type="protein sequence ID" value="NMO97886.1"/>
    <property type="molecule type" value="Genomic_DNA"/>
</dbReference>
<evidence type="ECO:0000313" key="2">
    <source>
        <dbReference type="EMBL" id="NMO97886.1"/>
    </source>
</evidence>
<sequence length="360" mass="40404">MNKKFGTIMLSIMLVLTVVLSGCAAKKEEPKTAMTNAAQKAMTMESYEMKSSFVIEDLQVSMAGDDPSVNQAVTMMKNAELTLTGIHQAEPQQTEMQMGINLKGDMAMSFNIDMVMTAEKLYVKVPNIAFFPFPENVVGKYVELDLKELAAEAGEEFNPEMMDAEKSQKFATEVLNALMSEYDQEKYFKQIETKDANLPEGVDAKQVVQFYITNENVKDALDILVNKAAPKIVDIAAKEEYREMLGLTQEDIDMAKEEVNNVDQGEFKEAMADLEKYLKINTFNINTAVNKDDFPVYQDAVMNMEFTDPDTDEVVKLAVKGSTQYSKINEEQSFKIGIPAGDDVITMEEFEESMNQMSAY</sequence>
<dbReference type="PROSITE" id="PS51257">
    <property type="entry name" value="PROKAR_LIPOPROTEIN"/>
    <property type="match status" value="1"/>
</dbReference>
<proteinExistence type="predicted"/>
<dbReference type="AlphaFoldDB" id="A0A848MBJ7"/>
<name>A0A848MBJ7_PAELE</name>